<feature type="transmembrane region" description="Helical" evidence="7">
    <location>
        <begin position="288"/>
        <end position="308"/>
    </location>
</feature>
<evidence type="ECO:0000256" key="4">
    <source>
        <dbReference type="ARBA" id="ARBA00022989"/>
    </source>
</evidence>
<reference evidence="10" key="1">
    <citation type="submission" date="2022-11" db="UniProtKB">
        <authorList>
            <consortium name="WormBaseParasite"/>
        </authorList>
    </citation>
    <scope>IDENTIFICATION</scope>
</reference>
<protein>
    <submittedName>
        <fullName evidence="10">SSD domain-containing protein</fullName>
    </submittedName>
</protein>
<dbReference type="PANTHER" id="PTHR10796">
    <property type="entry name" value="PATCHED-RELATED"/>
    <property type="match status" value="1"/>
</dbReference>
<evidence type="ECO:0000313" key="10">
    <source>
        <dbReference type="WBParaSite" id="sdigi.contig192.g5919.t1"/>
    </source>
</evidence>
<dbReference type="AlphaFoldDB" id="A0A915PJ47"/>
<keyword evidence="4 7" id="KW-1133">Transmembrane helix</keyword>
<comment type="similarity">
    <text evidence="2">Belongs to the patched family.</text>
</comment>
<dbReference type="Proteomes" id="UP000887581">
    <property type="component" value="Unplaced"/>
</dbReference>
<keyword evidence="3 7" id="KW-0812">Transmembrane</keyword>
<dbReference type="InterPro" id="IPR000731">
    <property type="entry name" value="SSD"/>
</dbReference>
<feature type="transmembrane region" description="Helical" evidence="7">
    <location>
        <begin position="250"/>
        <end position="268"/>
    </location>
</feature>
<dbReference type="SUPFAM" id="SSF82866">
    <property type="entry name" value="Multidrug efflux transporter AcrB transmembrane domain"/>
    <property type="match status" value="1"/>
</dbReference>
<feature type="transmembrane region" description="Helical" evidence="7">
    <location>
        <begin position="192"/>
        <end position="211"/>
    </location>
</feature>
<dbReference type="Pfam" id="PF02460">
    <property type="entry name" value="Patched"/>
    <property type="match status" value="1"/>
</dbReference>
<dbReference type="GO" id="GO:0005886">
    <property type="term" value="C:plasma membrane"/>
    <property type="evidence" value="ECO:0007669"/>
    <property type="project" value="TreeGrafter"/>
</dbReference>
<sequence>MKLISLISILVIYNNCNWLLFYPFSCLDRPKIERLETIVQSFEIPDVENTIKFKEFYIPGGNLNYFLEAFKLGYDLKLLHNGSDDSIVLTYPHSQIFGQDIAISSHFFGVKLIDNYVEKKLPTEIESASVISLFYMLQAHGFKQKYRLRQWQLGLHELSLKENYSDLFIFYVYSDQVANAEMERANLRSLKLFGIGAMFMVIYIMNTSRMFTFKSQILLVLTAITSPLLATTVSFGIMEWFNFSITSMMGLIPLLMLGIGVDDAFLLIHSWKRHISVLDVPERLGKTFAAVGPSITITSITNMLAFGISSTTAPPMLSSFCLCMFIAVGMDYILELTIFAPTLAIAAHLDNDNVIIKKESLRDLSQSWTLLAQIITSKIGVVIIIVFQIIFYIISTIGVVNMEANFDPSKTFSSDSKLIKCVEIADRIYSEYAPVTFIVNNPPNISNSTELAHFMQIIEEIENLPMSRGKNFTLIWMNDYFDVII</sequence>
<dbReference type="GO" id="GO:0018996">
    <property type="term" value="P:molting cycle, collagen and cuticulin-based cuticle"/>
    <property type="evidence" value="ECO:0007669"/>
    <property type="project" value="TreeGrafter"/>
</dbReference>
<evidence type="ECO:0000256" key="7">
    <source>
        <dbReference type="SAM" id="Phobius"/>
    </source>
</evidence>
<feature type="domain" description="SSD" evidence="8">
    <location>
        <begin position="189"/>
        <end position="345"/>
    </location>
</feature>
<dbReference type="GO" id="GO:0006897">
    <property type="term" value="P:endocytosis"/>
    <property type="evidence" value="ECO:0007669"/>
    <property type="project" value="TreeGrafter"/>
</dbReference>
<evidence type="ECO:0000256" key="6">
    <source>
        <dbReference type="ARBA" id="ARBA00023180"/>
    </source>
</evidence>
<dbReference type="Gene3D" id="1.20.1640.10">
    <property type="entry name" value="Multidrug efflux transporter AcrB transmembrane domain"/>
    <property type="match status" value="1"/>
</dbReference>
<evidence type="ECO:0000259" key="8">
    <source>
        <dbReference type="PROSITE" id="PS50156"/>
    </source>
</evidence>
<comment type="subcellular location">
    <subcellularLocation>
        <location evidence="1">Membrane</location>
        <topology evidence="1">Multi-pass membrane protein</topology>
    </subcellularLocation>
</comment>
<name>A0A915PJ47_9BILA</name>
<dbReference type="WBParaSite" id="sdigi.contig192.g5919.t1">
    <property type="protein sequence ID" value="sdigi.contig192.g5919.t1"/>
    <property type="gene ID" value="sdigi.contig192.g5919"/>
</dbReference>
<keyword evidence="5 7" id="KW-0472">Membrane</keyword>
<feature type="transmembrane region" description="Helical" evidence="7">
    <location>
        <begin position="320"/>
        <end position="347"/>
    </location>
</feature>
<dbReference type="InterPro" id="IPR051697">
    <property type="entry name" value="Patched_domain-protein"/>
</dbReference>
<evidence type="ECO:0000313" key="9">
    <source>
        <dbReference type="Proteomes" id="UP000887581"/>
    </source>
</evidence>
<dbReference type="PROSITE" id="PS50156">
    <property type="entry name" value="SSD"/>
    <property type="match status" value="1"/>
</dbReference>
<feature type="transmembrane region" description="Helical" evidence="7">
    <location>
        <begin position="367"/>
        <end position="394"/>
    </location>
</feature>
<keyword evidence="9" id="KW-1185">Reference proteome</keyword>
<feature type="transmembrane region" description="Helical" evidence="7">
    <location>
        <begin position="217"/>
        <end position="238"/>
    </location>
</feature>
<organism evidence="9 10">
    <name type="scientific">Setaria digitata</name>
    <dbReference type="NCBI Taxonomy" id="48799"/>
    <lineage>
        <taxon>Eukaryota</taxon>
        <taxon>Metazoa</taxon>
        <taxon>Ecdysozoa</taxon>
        <taxon>Nematoda</taxon>
        <taxon>Chromadorea</taxon>
        <taxon>Rhabditida</taxon>
        <taxon>Spirurina</taxon>
        <taxon>Spiruromorpha</taxon>
        <taxon>Filarioidea</taxon>
        <taxon>Setariidae</taxon>
        <taxon>Setaria</taxon>
    </lineage>
</organism>
<dbReference type="PANTHER" id="PTHR10796:SF94">
    <property type="entry name" value="SSD DOMAIN-CONTAINING PROTEIN"/>
    <property type="match status" value="1"/>
</dbReference>
<evidence type="ECO:0000256" key="1">
    <source>
        <dbReference type="ARBA" id="ARBA00004141"/>
    </source>
</evidence>
<evidence type="ECO:0000256" key="3">
    <source>
        <dbReference type="ARBA" id="ARBA00022692"/>
    </source>
</evidence>
<evidence type="ECO:0000256" key="2">
    <source>
        <dbReference type="ARBA" id="ARBA00005585"/>
    </source>
</evidence>
<accession>A0A915PJ47</accession>
<keyword evidence="6" id="KW-0325">Glycoprotein</keyword>
<dbReference type="InterPro" id="IPR003392">
    <property type="entry name" value="PTHD_SSD"/>
</dbReference>
<evidence type="ECO:0000256" key="5">
    <source>
        <dbReference type="ARBA" id="ARBA00023136"/>
    </source>
</evidence>
<dbReference type="GO" id="GO:0030659">
    <property type="term" value="C:cytoplasmic vesicle membrane"/>
    <property type="evidence" value="ECO:0007669"/>
    <property type="project" value="TreeGrafter"/>
</dbReference>
<proteinExistence type="inferred from homology"/>